<organism evidence="9 10">
    <name type="scientific">Lophiotrema nucula</name>
    <dbReference type="NCBI Taxonomy" id="690887"/>
    <lineage>
        <taxon>Eukaryota</taxon>
        <taxon>Fungi</taxon>
        <taxon>Dikarya</taxon>
        <taxon>Ascomycota</taxon>
        <taxon>Pezizomycotina</taxon>
        <taxon>Dothideomycetes</taxon>
        <taxon>Pleosporomycetidae</taxon>
        <taxon>Pleosporales</taxon>
        <taxon>Lophiotremataceae</taxon>
        <taxon>Lophiotrema</taxon>
    </lineage>
</organism>
<comment type="similarity">
    <text evidence="2">Belongs to the glycosyltransferase 31 family. Beta3-Gal-T subfamily.</text>
</comment>
<keyword evidence="4" id="KW-0735">Signal-anchor</keyword>
<proteinExistence type="inferred from homology"/>
<evidence type="ECO:0000256" key="4">
    <source>
        <dbReference type="ARBA" id="ARBA00022968"/>
    </source>
</evidence>
<dbReference type="PANTHER" id="PTHR23033">
    <property type="entry name" value="BETA1,3-GALACTOSYLTRANSFERASE"/>
    <property type="match status" value="1"/>
</dbReference>
<dbReference type="Proteomes" id="UP000799770">
    <property type="component" value="Unassembled WGS sequence"/>
</dbReference>
<keyword evidence="10" id="KW-1185">Reference proteome</keyword>
<dbReference type="Gene3D" id="3.90.550.50">
    <property type="match status" value="1"/>
</dbReference>
<evidence type="ECO:0000256" key="2">
    <source>
        <dbReference type="ARBA" id="ARBA00006462"/>
    </source>
</evidence>
<evidence type="ECO:0000313" key="9">
    <source>
        <dbReference type="EMBL" id="KAF2117116.1"/>
    </source>
</evidence>
<evidence type="ECO:0000256" key="8">
    <source>
        <dbReference type="SAM" id="Phobius"/>
    </source>
</evidence>
<feature type="region of interest" description="Disordered" evidence="7">
    <location>
        <begin position="392"/>
        <end position="432"/>
    </location>
</feature>
<dbReference type="Gene3D" id="3.50.4.10">
    <property type="entry name" value="Hepatocyte Growth Factor"/>
    <property type="match status" value="1"/>
</dbReference>
<evidence type="ECO:0008006" key="11">
    <source>
        <dbReference type="Google" id="ProtNLM"/>
    </source>
</evidence>
<comment type="subcellular location">
    <subcellularLocation>
        <location evidence="1">Membrane</location>
        <topology evidence="1">Single-pass type II membrane protein</topology>
    </subcellularLocation>
</comment>
<keyword evidence="6 8" id="KW-0472">Membrane</keyword>
<evidence type="ECO:0000256" key="7">
    <source>
        <dbReference type="SAM" id="MobiDB-lite"/>
    </source>
</evidence>
<sequence length="522" mass="58650">PVVTAAMPALTRPRVAIIVVTLSLLSFLWTFGLPRELPTPSLPVIHHDAPSVEKPAAVTGAWPHAQSTSSVNVALNATSTGEGASASPAKETGPTNPCKQVKGASDVMIIVKTSKAELDRKLSTHLETLLTCVPNFAIFSDHSGEISGHKIYDALADINPDIRKNHEEFNDYQKIVDHPKDAVKEVNKDLDKWKILPMVYKAHKLRPYAKFYFFIEVDTSLSWTNALQWVDRLDYRIPYYSGAPMFLGDVKFARRGSGIMLSYGAMNQYAKSYEERYTSEWEPRVGRECCGDMVLATALTEAHVEFYSSFPLIQGETPSSLDWTDKNWCAPVVTWHHMAVDDIKSIWGHQKKWSEEKGWEVPYLFRNAFNDSVQQQLADQKEEWDNFGSDTKIVKGALPKEEEKPKEGDDEKKKEKGDEKNEPGNNIEDIPDHGVVINAAADSAMACKDLCSKTEDCIQWKYLAITKDAGKGSECHLSKTIRLGAKAKKSGDAMWTSGWMEEKIKKFSDEHRCEEVKWGFNQ</sequence>
<reference evidence="9" key="1">
    <citation type="journal article" date="2020" name="Stud. Mycol.">
        <title>101 Dothideomycetes genomes: a test case for predicting lifestyles and emergence of pathogens.</title>
        <authorList>
            <person name="Haridas S."/>
            <person name="Albert R."/>
            <person name="Binder M."/>
            <person name="Bloem J."/>
            <person name="Labutti K."/>
            <person name="Salamov A."/>
            <person name="Andreopoulos B."/>
            <person name="Baker S."/>
            <person name="Barry K."/>
            <person name="Bills G."/>
            <person name="Bluhm B."/>
            <person name="Cannon C."/>
            <person name="Castanera R."/>
            <person name="Culley D."/>
            <person name="Daum C."/>
            <person name="Ezra D."/>
            <person name="Gonzalez J."/>
            <person name="Henrissat B."/>
            <person name="Kuo A."/>
            <person name="Liang C."/>
            <person name="Lipzen A."/>
            <person name="Lutzoni F."/>
            <person name="Magnuson J."/>
            <person name="Mondo S."/>
            <person name="Nolan M."/>
            <person name="Ohm R."/>
            <person name="Pangilinan J."/>
            <person name="Park H.-J."/>
            <person name="Ramirez L."/>
            <person name="Alfaro M."/>
            <person name="Sun H."/>
            <person name="Tritt A."/>
            <person name="Yoshinaga Y."/>
            <person name="Zwiers L.-H."/>
            <person name="Turgeon B."/>
            <person name="Goodwin S."/>
            <person name="Spatafora J."/>
            <person name="Crous P."/>
            <person name="Grigoriev I."/>
        </authorList>
    </citation>
    <scope>NUCLEOTIDE SEQUENCE</scope>
    <source>
        <strain evidence="9">CBS 627.86</strain>
    </source>
</reference>
<feature type="transmembrane region" description="Helical" evidence="8">
    <location>
        <begin position="15"/>
        <end position="33"/>
    </location>
</feature>
<dbReference type="AlphaFoldDB" id="A0A6A5ZD29"/>
<feature type="non-terminal residue" evidence="9">
    <location>
        <position position="1"/>
    </location>
</feature>
<feature type="compositionally biased region" description="Basic and acidic residues" evidence="7">
    <location>
        <begin position="398"/>
        <end position="422"/>
    </location>
</feature>
<dbReference type="EMBL" id="ML977319">
    <property type="protein sequence ID" value="KAF2117116.1"/>
    <property type="molecule type" value="Genomic_DNA"/>
</dbReference>
<evidence type="ECO:0000256" key="5">
    <source>
        <dbReference type="ARBA" id="ARBA00022989"/>
    </source>
</evidence>
<feature type="region of interest" description="Disordered" evidence="7">
    <location>
        <begin position="79"/>
        <end position="99"/>
    </location>
</feature>
<protein>
    <recommendedName>
        <fullName evidence="11">Glycosyltransferase family 31 protein</fullName>
    </recommendedName>
</protein>
<dbReference type="GO" id="GO:0016020">
    <property type="term" value="C:membrane"/>
    <property type="evidence" value="ECO:0007669"/>
    <property type="project" value="UniProtKB-SubCell"/>
</dbReference>
<dbReference type="PANTHER" id="PTHR23033:SF47">
    <property type="entry name" value="APPLE DOMAIN-CONTAINING PROTEIN-RELATED"/>
    <property type="match status" value="1"/>
</dbReference>
<evidence type="ECO:0000313" key="10">
    <source>
        <dbReference type="Proteomes" id="UP000799770"/>
    </source>
</evidence>
<dbReference type="InterPro" id="IPR026050">
    <property type="entry name" value="C1GALT1/C1GALT1_chp1"/>
</dbReference>
<evidence type="ECO:0000256" key="1">
    <source>
        <dbReference type="ARBA" id="ARBA00004606"/>
    </source>
</evidence>
<keyword evidence="3 8" id="KW-0812">Transmembrane</keyword>
<accession>A0A6A5ZD29</accession>
<evidence type="ECO:0000256" key="3">
    <source>
        <dbReference type="ARBA" id="ARBA00022692"/>
    </source>
</evidence>
<dbReference type="OrthoDB" id="414175at2759"/>
<evidence type="ECO:0000256" key="6">
    <source>
        <dbReference type="ARBA" id="ARBA00023136"/>
    </source>
</evidence>
<gene>
    <name evidence="9" type="ORF">BDV96DRAFT_490087</name>
</gene>
<name>A0A6A5ZD29_9PLEO</name>
<keyword evidence="5 8" id="KW-1133">Transmembrane helix</keyword>